<dbReference type="PANTHER" id="PTHR30069">
    <property type="entry name" value="TONB-DEPENDENT OUTER MEMBRANE RECEPTOR"/>
    <property type="match status" value="1"/>
</dbReference>
<dbReference type="Gene3D" id="2.170.130.10">
    <property type="entry name" value="TonB-dependent receptor, plug domain"/>
    <property type="match status" value="1"/>
</dbReference>
<dbReference type="Proteomes" id="UP001219862">
    <property type="component" value="Unassembled WGS sequence"/>
</dbReference>
<accession>A0ABT5KMB8</accession>
<dbReference type="Gene3D" id="2.40.170.20">
    <property type="entry name" value="TonB-dependent receptor, beta-barrel domain"/>
    <property type="match status" value="1"/>
</dbReference>
<evidence type="ECO:0000256" key="3">
    <source>
        <dbReference type="ARBA" id="ARBA00022448"/>
    </source>
</evidence>
<dbReference type="InterPro" id="IPR037066">
    <property type="entry name" value="Plug_dom_sf"/>
</dbReference>
<evidence type="ECO:0000256" key="11">
    <source>
        <dbReference type="PROSITE-ProRule" id="PRU01360"/>
    </source>
</evidence>
<evidence type="ECO:0000259" key="16">
    <source>
        <dbReference type="Pfam" id="PF07715"/>
    </source>
</evidence>
<dbReference type="InterPro" id="IPR039426">
    <property type="entry name" value="TonB-dep_rcpt-like"/>
</dbReference>
<evidence type="ECO:0000256" key="14">
    <source>
        <dbReference type="SAM" id="SignalP"/>
    </source>
</evidence>
<keyword evidence="5 11" id="KW-0812">Transmembrane</keyword>
<keyword evidence="3 11" id="KW-0813">Transport</keyword>
<keyword evidence="9 17" id="KW-0675">Receptor</keyword>
<evidence type="ECO:0000256" key="9">
    <source>
        <dbReference type="ARBA" id="ARBA00023170"/>
    </source>
</evidence>
<dbReference type="Pfam" id="PF00593">
    <property type="entry name" value="TonB_dep_Rec_b-barrel"/>
    <property type="match status" value="1"/>
</dbReference>
<organism evidence="17 18">
    <name type="scientific">Roseateles koreensis</name>
    <dbReference type="NCBI Taxonomy" id="2987526"/>
    <lineage>
        <taxon>Bacteria</taxon>
        <taxon>Pseudomonadati</taxon>
        <taxon>Pseudomonadota</taxon>
        <taxon>Betaproteobacteria</taxon>
        <taxon>Burkholderiales</taxon>
        <taxon>Sphaerotilaceae</taxon>
        <taxon>Roseateles</taxon>
    </lineage>
</organism>
<feature type="compositionally biased region" description="Polar residues" evidence="13">
    <location>
        <begin position="31"/>
        <end position="49"/>
    </location>
</feature>
<keyword evidence="8 11" id="KW-0472">Membrane</keyword>
<comment type="similarity">
    <text evidence="2 11 12">Belongs to the TonB-dependent receptor family.</text>
</comment>
<evidence type="ECO:0000256" key="8">
    <source>
        <dbReference type="ARBA" id="ARBA00023136"/>
    </source>
</evidence>
<feature type="region of interest" description="Disordered" evidence="13">
    <location>
        <begin position="30"/>
        <end position="60"/>
    </location>
</feature>
<feature type="chain" id="PRO_5046154803" evidence="14">
    <location>
        <begin position="29"/>
        <end position="771"/>
    </location>
</feature>
<feature type="signal peptide" evidence="14">
    <location>
        <begin position="1"/>
        <end position="28"/>
    </location>
</feature>
<proteinExistence type="inferred from homology"/>
<protein>
    <submittedName>
        <fullName evidence="17">TonB-dependent receptor</fullName>
    </submittedName>
</protein>
<evidence type="ECO:0000256" key="1">
    <source>
        <dbReference type="ARBA" id="ARBA00004571"/>
    </source>
</evidence>
<evidence type="ECO:0000256" key="6">
    <source>
        <dbReference type="ARBA" id="ARBA00022729"/>
    </source>
</evidence>
<feature type="domain" description="TonB-dependent receptor plug" evidence="16">
    <location>
        <begin position="77"/>
        <end position="175"/>
    </location>
</feature>
<evidence type="ECO:0000259" key="15">
    <source>
        <dbReference type="Pfam" id="PF00593"/>
    </source>
</evidence>
<evidence type="ECO:0000256" key="7">
    <source>
        <dbReference type="ARBA" id="ARBA00023077"/>
    </source>
</evidence>
<evidence type="ECO:0000256" key="4">
    <source>
        <dbReference type="ARBA" id="ARBA00022452"/>
    </source>
</evidence>
<evidence type="ECO:0000256" key="12">
    <source>
        <dbReference type="RuleBase" id="RU003357"/>
    </source>
</evidence>
<feature type="domain" description="TonB-dependent receptor-like beta-barrel" evidence="15">
    <location>
        <begin position="310"/>
        <end position="733"/>
    </location>
</feature>
<name>A0ABT5KMB8_9BURK</name>
<comment type="subcellular location">
    <subcellularLocation>
        <location evidence="1 11">Cell outer membrane</location>
        <topology evidence="1 11">Multi-pass membrane protein</topology>
    </subcellularLocation>
</comment>
<gene>
    <name evidence="17" type="ORF">PRZ01_02475</name>
</gene>
<dbReference type="InterPro" id="IPR012910">
    <property type="entry name" value="Plug_dom"/>
</dbReference>
<evidence type="ECO:0000313" key="17">
    <source>
        <dbReference type="EMBL" id="MDC8784054.1"/>
    </source>
</evidence>
<keyword evidence="6 14" id="KW-0732">Signal</keyword>
<keyword evidence="10 11" id="KW-0998">Cell outer membrane</keyword>
<evidence type="ECO:0000313" key="18">
    <source>
        <dbReference type="Proteomes" id="UP001219862"/>
    </source>
</evidence>
<evidence type="ECO:0000256" key="10">
    <source>
        <dbReference type="ARBA" id="ARBA00023237"/>
    </source>
</evidence>
<dbReference type="RefSeq" id="WP_273595174.1">
    <property type="nucleotide sequence ID" value="NZ_JAQQXS010000002.1"/>
</dbReference>
<comment type="caution">
    <text evidence="17">The sequence shown here is derived from an EMBL/GenBank/DDBJ whole genome shotgun (WGS) entry which is preliminary data.</text>
</comment>
<evidence type="ECO:0000256" key="13">
    <source>
        <dbReference type="SAM" id="MobiDB-lite"/>
    </source>
</evidence>
<dbReference type="PANTHER" id="PTHR30069:SF29">
    <property type="entry name" value="HEMOGLOBIN AND HEMOGLOBIN-HAPTOGLOBIN-BINDING PROTEIN 1-RELATED"/>
    <property type="match status" value="1"/>
</dbReference>
<dbReference type="InterPro" id="IPR036942">
    <property type="entry name" value="Beta-barrel_TonB_sf"/>
</dbReference>
<dbReference type="SUPFAM" id="SSF56935">
    <property type="entry name" value="Porins"/>
    <property type="match status" value="1"/>
</dbReference>
<dbReference type="EMBL" id="JAQQXS010000002">
    <property type="protein sequence ID" value="MDC8784054.1"/>
    <property type="molecule type" value="Genomic_DNA"/>
</dbReference>
<dbReference type="PROSITE" id="PS52016">
    <property type="entry name" value="TONB_DEPENDENT_REC_3"/>
    <property type="match status" value="1"/>
</dbReference>
<reference evidence="17 18" key="1">
    <citation type="submission" date="2022-10" db="EMBL/GenBank/DDBJ databases">
        <title>paucibacter sp. hw8 Genome sequencing.</title>
        <authorList>
            <person name="Park S."/>
        </authorList>
    </citation>
    <scope>NUCLEOTIDE SEQUENCE [LARGE SCALE GENOMIC DNA]</scope>
    <source>
        <strain evidence="18">hw8</strain>
    </source>
</reference>
<dbReference type="CDD" id="cd01347">
    <property type="entry name" value="ligand_gated_channel"/>
    <property type="match status" value="1"/>
</dbReference>
<dbReference type="Pfam" id="PF07715">
    <property type="entry name" value="Plug"/>
    <property type="match status" value="1"/>
</dbReference>
<keyword evidence="7 12" id="KW-0798">TonB box</keyword>
<dbReference type="InterPro" id="IPR000531">
    <property type="entry name" value="Beta-barrel_TonB"/>
</dbReference>
<evidence type="ECO:0000256" key="2">
    <source>
        <dbReference type="ARBA" id="ARBA00009810"/>
    </source>
</evidence>
<keyword evidence="18" id="KW-1185">Reference proteome</keyword>
<keyword evidence="4 11" id="KW-1134">Transmembrane beta strand</keyword>
<evidence type="ECO:0000256" key="5">
    <source>
        <dbReference type="ARBA" id="ARBA00022692"/>
    </source>
</evidence>
<feature type="region of interest" description="Disordered" evidence="13">
    <location>
        <begin position="106"/>
        <end position="125"/>
    </location>
</feature>
<sequence>MSVSARAAPTGLRLGLVLLLPTLLPAWAQNAPAQTDNPPDSAASATQRPVANPKPKATAQLDRVDVSVRASDEDLRRNATAAKIVIGRDEIERFGDSSLGEVLKRLPGVSTGGRPGRGGEIRMRGMGNGYTQILVNGERMPPGFALDQLPPDQVERIEILRAPSAEYGARAVAGTINIVLREALQKRINDVRLGLGAERDILTPSVGWTRNDKLDDQGGAYNLSLNAQQVNHRDAVNTTALTHNLDGSGDSLLATQGQSEDERRSLNMSLRLQWKLPDGDALSLQPFMVAAKGKSSNVFDQFHSLASPGDFDHAQIAGDNTFNLLRLNSQWQHRINDDSKLELRGGLGQARTESHSLRQEFYKAALTRTQDDTTVSTDRSWSLNGKYSQQLANEHSLVAGLEGEGTTRTQDRACLQNGLACRNALEFGDDLSAATQRVALYGQDEWSVGQQWAFYAGIRGERIATRSTARNFSVSNQSAVWTPLLHAVWKFLDDKGKPTRDQIRASLTRSYRSPSLQDLIAQPTINAQYPCPDTQACGANAANYPDRSGNPNLKPELATGLDVAYESYLSKGGVLSANVFYRRISDLMRTLTTLQTVSYAAVPRWVSQPQNIGNASTMGLELEAKFRLDEFFDGAWPVSVRSNLSLFRSQVDGIPGPNNRLDQQPRGTANLGADYKLRSLPLSLGAGLNWTPAVTVQQSLLTEVHNSRKVVLDAFALWSLQLNTQLRLSATNLDPLSYANGNIINTGDQVITTNSGGRSYTLWQLRLEMKV</sequence>